<evidence type="ECO:0000313" key="3">
    <source>
        <dbReference type="Proteomes" id="UP000612899"/>
    </source>
</evidence>
<protein>
    <submittedName>
        <fullName evidence="2">Uncharacterized protein</fullName>
    </submittedName>
</protein>
<proteinExistence type="predicted"/>
<dbReference type="Proteomes" id="UP000612899">
    <property type="component" value="Unassembled WGS sequence"/>
</dbReference>
<comment type="caution">
    <text evidence="2">The sequence shown here is derived from an EMBL/GenBank/DDBJ whole genome shotgun (WGS) entry which is preliminary data.</text>
</comment>
<evidence type="ECO:0000256" key="1">
    <source>
        <dbReference type="SAM" id="MobiDB-lite"/>
    </source>
</evidence>
<sequence>MTERYRAVLQVQAGVTVEAADRTFRVYDNDPLRTEVPATTARPISRLKVRKPEPPRQKSRPN</sequence>
<gene>
    <name evidence="2" type="ORF">Rhe02_03310</name>
</gene>
<keyword evidence="3" id="KW-1185">Reference proteome</keyword>
<organism evidence="2 3">
    <name type="scientific">Rhizocola hellebori</name>
    <dbReference type="NCBI Taxonomy" id="1392758"/>
    <lineage>
        <taxon>Bacteria</taxon>
        <taxon>Bacillati</taxon>
        <taxon>Actinomycetota</taxon>
        <taxon>Actinomycetes</taxon>
        <taxon>Micromonosporales</taxon>
        <taxon>Micromonosporaceae</taxon>
        <taxon>Rhizocola</taxon>
    </lineage>
</organism>
<reference evidence="2" key="1">
    <citation type="submission" date="2021-01" db="EMBL/GenBank/DDBJ databases">
        <title>Whole genome shotgun sequence of Rhizocola hellebori NBRC 109834.</title>
        <authorList>
            <person name="Komaki H."/>
            <person name="Tamura T."/>
        </authorList>
    </citation>
    <scope>NUCLEOTIDE SEQUENCE</scope>
    <source>
        <strain evidence="2">NBRC 109834</strain>
    </source>
</reference>
<accession>A0A8J3Q269</accession>
<feature type="region of interest" description="Disordered" evidence="1">
    <location>
        <begin position="35"/>
        <end position="62"/>
    </location>
</feature>
<dbReference type="EMBL" id="BONY01000001">
    <property type="protein sequence ID" value="GIH02264.1"/>
    <property type="molecule type" value="Genomic_DNA"/>
</dbReference>
<dbReference type="AlphaFoldDB" id="A0A8J3Q269"/>
<evidence type="ECO:0000313" key="2">
    <source>
        <dbReference type="EMBL" id="GIH02264.1"/>
    </source>
</evidence>
<dbReference type="RefSeq" id="WP_203906179.1">
    <property type="nucleotide sequence ID" value="NZ_BONY01000001.1"/>
</dbReference>
<name>A0A8J3Q269_9ACTN</name>